<feature type="compositionally biased region" description="Basic and acidic residues" evidence="1">
    <location>
        <begin position="112"/>
        <end position="123"/>
    </location>
</feature>
<protein>
    <submittedName>
        <fullName evidence="2">Uncharacterized protein</fullName>
    </submittedName>
</protein>
<reference evidence="2 3" key="1">
    <citation type="journal article" date="2019" name="Sci. Rep.">
        <title>Orb-weaving spider Araneus ventricosus genome elucidates the spidroin gene catalogue.</title>
        <authorList>
            <person name="Kono N."/>
            <person name="Nakamura H."/>
            <person name="Ohtoshi R."/>
            <person name="Moran D.A.P."/>
            <person name="Shinohara A."/>
            <person name="Yoshida Y."/>
            <person name="Fujiwara M."/>
            <person name="Mori M."/>
            <person name="Tomita M."/>
            <person name="Arakawa K."/>
        </authorList>
    </citation>
    <scope>NUCLEOTIDE SEQUENCE [LARGE SCALE GENOMIC DNA]</scope>
</reference>
<comment type="caution">
    <text evidence="2">The sequence shown here is derived from an EMBL/GenBank/DDBJ whole genome shotgun (WGS) entry which is preliminary data.</text>
</comment>
<dbReference type="Proteomes" id="UP000499080">
    <property type="component" value="Unassembled WGS sequence"/>
</dbReference>
<feature type="region of interest" description="Disordered" evidence="1">
    <location>
        <begin position="98"/>
        <end position="159"/>
    </location>
</feature>
<evidence type="ECO:0000313" key="2">
    <source>
        <dbReference type="EMBL" id="GBM74929.1"/>
    </source>
</evidence>
<evidence type="ECO:0000313" key="3">
    <source>
        <dbReference type="Proteomes" id="UP000499080"/>
    </source>
</evidence>
<organism evidence="2 3">
    <name type="scientific">Araneus ventricosus</name>
    <name type="common">Orbweaver spider</name>
    <name type="synonym">Epeira ventricosa</name>
    <dbReference type="NCBI Taxonomy" id="182803"/>
    <lineage>
        <taxon>Eukaryota</taxon>
        <taxon>Metazoa</taxon>
        <taxon>Ecdysozoa</taxon>
        <taxon>Arthropoda</taxon>
        <taxon>Chelicerata</taxon>
        <taxon>Arachnida</taxon>
        <taxon>Araneae</taxon>
        <taxon>Araneomorphae</taxon>
        <taxon>Entelegynae</taxon>
        <taxon>Araneoidea</taxon>
        <taxon>Araneidae</taxon>
        <taxon>Araneus</taxon>
    </lineage>
</organism>
<evidence type="ECO:0000256" key="1">
    <source>
        <dbReference type="SAM" id="MobiDB-lite"/>
    </source>
</evidence>
<keyword evidence="3" id="KW-1185">Reference proteome</keyword>
<dbReference type="EMBL" id="BGPR01002527">
    <property type="protein sequence ID" value="GBM74929.1"/>
    <property type="molecule type" value="Genomic_DNA"/>
</dbReference>
<sequence length="174" mass="20109">MNLCIVGHQPQPSTCRWRCHLQGRQSIKLPRTVGDDEAERRGTRCQNDVGFSLTKTKDDDVPSKSLFNDDLLQLYISLSEVRNEAEVKWEILTNKNVEDTSSPEGIPEELEELKNEEEFKNEDSDSMNADRSMYQKCSKALENSESEADRNNMQLCNSRQGWKYGTQNNLFQKR</sequence>
<dbReference type="AlphaFoldDB" id="A0A4Y2ICB0"/>
<name>A0A4Y2ICB0_ARAVE</name>
<accession>A0A4Y2ICB0</accession>
<proteinExistence type="predicted"/>
<gene>
    <name evidence="2" type="ORF">AVEN_173347_1</name>
</gene>